<dbReference type="InterPro" id="IPR024253">
    <property type="entry name" value="Phosducin_thioredoxin-like_dom"/>
</dbReference>
<dbReference type="Pfam" id="PF02114">
    <property type="entry name" value="Phosducin"/>
    <property type="match status" value="1"/>
</dbReference>
<dbReference type="STRING" id="1054147.F4Q8Q7"/>
<dbReference type="CDD" id="cd02988">
    <property type="entry name" value="Phd_like_VIAF"/>
    <property type="match status" value="1"/>
</dbReference>
<dbReference type="GO" id="GO:0005737">
    <property type="term" value="C:cytoplasm"/>
    <property type="evidence" value="ECO:0007669"/>
    <property type="project" value="TreeGrafter"/>
</dbReference>
<feature type="domain" description="Phosducin" evidence="3">
    <location>
        <begin position="24"/>
        <end position="210"/>
    </location>
</feature>
<evidence type="ECO:0000313" key="5">
    <source>
        <dbReference type="Proteomes" id="UP000007797"/>
    </source>
</evidence>
<dbReference type="OMA" id="FCEIRAN"/>
<comment type="similarity">
    <text evidence="1">Belongs to the phosducin family.</text>
</comment>
<feature type="region of interest" description="Disordered" evidence="2">
    <location>
        <begin position="216"/>
        <end position="253"/>
    </location>
</feature>
<evidence type="ECO:0000313" key="4">
    <source>
        <dbReference type="EMBL" id="EGG15076.1"/>
    </source>
</evidence>
<dbReference type="AlphaFoldDB" id="F4Q8Q7"/>
<dbReference type="OrthoDB" id="45518at2759"/>
<accession>F4Q8Q7</accession>
<dbReference type="PANTHER" id="PTHR45809">
    <property type="entry name" value="VIRAL IAP-ASSOCIATED FACTOR HOMOLOG"/>
    <property type="match status" value="1"/>
</dbReference>
<evidence type="ECO:0000259" key="3">
    <source>
        <dbReference type="Pfam" id="PF02114"/>
    </source>
</evidence>
<dbReference type="PANTHER" id="PTHR45809:SF3">
    <property type="entry name" value="VIRAL IAP-ASSOCIATED FACTOR HOMOLOG"/>
    <property type="match status" value="1"/>
</dbReference>
<proteinExistence type="inferred from homology"/>
<dbReference type="GeneID" id="14867126"/>
<reference evidence="5" key="1">
    <citation type="journal article" date="2011" name="Genome Res.">
        <title>Phylogeny-wide analysis of social amoeba genomes highlights ancient origins for complex intercellular communication.</title>
        <authorList>
            <person name="Heidel A.J."/>
            <person name="Lawal H.M."/>
            <person name="Felder M."/>
            <person name="Schilde C."/>
            <person name="Helps N.R."/>
            <person name="Tunggal B."/>
            <person name="Rivero F."/>
            <person name="John U."/>
            <person name="Schleicher M."/>
            <person name="Eichinger L."/>
            <person name="Platzer M."/>
            <person name="Noegel A.A."/>
            <person name="Schaap P."/>
            <person name="Gloeckner G."/>
        </authorList>
    </citation>
    <scope>NUCLEOTIDE SEQUENCE [LARGE SCALE GENOMIC DNA]</scope>
    <source>
        <strain evidence="5">SH3</strain>
    </source>
</reference>
<keyword evidence="5" id="KW-1185">Reference proteome</keyword>
<dbReference type="GO" id="GO:0006457">
    <property type="term" value="P:protein folding"/>
    <property type="evidence" value="ECO:0007669"/>
    <property type="project" value="TreeGrafter"/>
</dbReference>
<feature type="compositionally biased region" description="Basic and acidic residues" evidence="2">
    <location>
        <begin position="216"/>
        <end position="233"/>
    </location>
</feature>
<evidence type="ECO:0000256" key="1">
    <source>
        <dbReference type="ARBA" id="ARBA00009686"/>
    </source>
</evidence>
<dbReference type="RefSeq" id="XP_004351796.1">
    <property type="nucleotide sequence ID" value="XM_004351744.1"/>
</dbReference>
<dbReference type="SUPFAM" id="SSF52833">
    <property type="entry name" value="Thioredoxin-like"/>
    <property type="match status" value="1"/>
</dbReference>
<dbReference type="InterPro" id="IPR051498">
    <property type="entry name" value="Phosducin-like_chap/apop_reg"/>
</dbReference>
<name>F4Q8Q7_CACFS</name>
<gene>
    <name evidence="4" type="primary">phlp2</name>
    <name evidence="4" type="ORF">DFA_09899</name>
</gene>
<sequence>MSGYNQPPGLGKTEWEDIQIRLGNMKAPPKKLSEDELFDLIQEAASMAAEQEKQDKLNNATLDEIDEMKEDADDDEEMTLEKIRKKRIAEMKKQAELNKFGEVYHITEPSYKREVTEVKNIFVIVHLFNQGIPHCQLVNDCLNQLAPKFKACKFVKIRAEEAIHGYPDKNLPTILIYRNGDIVSQLITLRALGGDNMTLNDLEFALAQSGAIKSDLEKNPKTGKVEDPSKRDTTPINLGKKKYYDSDESDEDD</sequence>
<organism evidence="4 5">
    <name type="scientific">Cavenderia fasciculata</name>
    <name type="common">Slime mold</name>
    <name type="synonym">Dictyostelium fasciculatum</name>
    <dbReference type="NCBI Taxonomy" id="261658"/>
    <lineage>
        <taxon>Eukaryota</taxon>
        <taxon>Amoebozoa</taxon>
        <taxon>Evosea</taxon>
        <taxon>Eumycetozoa</taxon>
        <taxon>Dictyostelia</taxon>
        <taxon>Acytosteliales</taxon>
        <taxon>Cavenderiaceae</taxon>
        <taxon>Cavenderia</taxon>
    </lineage>
</organism>
<dbReference type="InterPro" id="IPR036249">
    <property type="entry name" value="Thioredoxin-like_sf"/>
</dbReference>
<dbReference type="Gene3D" id="3.40.30.10">
    <property type="entry name" value="Glutaredoxin"/>
    <property type="match status" value="1"/>
</dbReference>
<protein>
    <submittedName>
        <fullName evidence="4">Phosducin-like protein</fullName>
    </submittedName>
</protein>
<dbReference type="KEGG" id="dfa:DFA_09899"/>
<evidence type="ECO:0000256" key="2">
    <source>
        <dbReference type="SAM" id="MobiDB-lite"/>
    </source>
</evidence>
<dbReference type="GO" id="GO:0019954">
    <property type="term" value="P:asexual reproduction"/>
    <property type="evidence" value="ECO:0007669"/>
    <property type="project" value="EnsemblProtists"/>
</dbReference>
<dbReference type="EMBL" id="GL883026">
    <property type="protein sequence ID" value="EGG15076.1"/>
    <property type="molecule type" value="Genomic_DNA"/>
</dbReference>
<dbReference type="Proteomes" id="UP000007797">
    <property type="component" value="Unassembled WGS sequence"/>
</dbReference>